<keyword evidence="3" id="KW-1185">Reference proteome</keyword>
<organism evidence="2 3">
    <name type="scientific">Anaerotignum neopropionicum</name>
    <dbReference type="NCBI Taxonomy" id="36847"/>
    <lineage>
        <taxon>Bacteria</taxon>
        <taxon>Bacillati</taxon>
        <taxon>Bacillota</taxon>
        <taxon>Clostridia</taxon>
        <taxon>Lachnospirales</taxon>
        <taxon>Anaerotignaceae</taxon>
        <taxon>Anaerotignum</taxon>
    </lineage>
</organism>
<feature type="transmembrane region" description="Helical" evidence="1">
    <location>
        <begin position="47"/>
        <end position="66"/>
    </location>
</feature>
<gene>
    <name evidence="2" type="ORF">CLNEO_02010</name>
</gene>
<protein>
    <submittedName>
        <fullName evidence="2">Uncharacterized protein</fullName>
    </submittedName>
</protein>
<sequence length="85" mass="10119">MYNTALKIYIFLCFSLLLQINHTIFLQKFWDTRLKTKKMTPVKTDATIFNLLLFIIQIIILQQYIMGTAFYQACGRDYGNLRIFL</sequence>
<evidence type="ECO:0000313" key="3">
    <source>
        <dbReference type="Proteomes" id="UP000070539"/>
    </source>
</evidence>
<reference evidence="2 3" key="1">
    <citation type="submission" date="2016-01" db="EMBL/GenBank/DDBJ databases">
        <title>Genome sequence of Clostridium neopropionicum X4, DSM-3847.</title>
        <authorList>
            <person name="Poehlein A."/>
            <person name="Beck M.H."/>
            <person name="Bengelsdorf F.R."/>
            <person name="Daniel R."/>
            <person name="Duerre P."/>
        </authorList>
    </citation>
    <scope>NUCLEOTIDE SEQUENCE [LARGE SCALE GENOMIC DNA]</scope>
    <source>
        <strain evidence="2 3">DSM-3847</strain>
    </source>
</reference>
<name>A0A136WHT6_9FIRM</name>
<dbReference type="EMBL" id="LRVM01000001">
    <property type="protein sequence ID" value="KXL54105.1"/>
    <property type="molecule type" value="Genomic_DNA"/>
</dbReference>
<evidence type="ECO:0000313" key="2">
    <source>
        <dbReference type="EMBL" id="KXL54105.1"/>
    </source>
</evidence>
<accession>A0A136WHT6</accession>
<dbReference type="AlphaFoldDB" id="A0A136WHT6"/>
<keyword evidence="1" id="KW-1133">Transmembrane helix</keyword>
<proteinExistence type="predicted"/>
<keyword evidence="1" id="KW-0472">Membrane</keyword>
<feature type="transmembrane region" description="Helical" evidence="1">
    <location>
        <begin position="6"/>
        <end position="26"/>
    </location>
</feature>
<dbReference type="Proteomes" id="UP000070539">
    <property type="component" value="Unassembled WGS sequence"/>
</dbReference>
<comment type="caution">
    <text evidence="2">The sequence shown here is derived from an EMBL/GenBank/DDBJ whole genome shotgun (WGS) entry which is preliminary data.</text>
</comment>
<keyword evidence="1" id="KW-0812">Transmembrane</keyword>
<evidence type="ECO:0000256" key="1">
    <source>
        <dbReference type="SAM" id="Phobius"/>
    </source>
</evidence>